<dbReference type="GO" id="GO:0003677">
    <property type="term" value="F:DNA binding"/>
    <property type="evidence" value="ECO:0007669"/>
    <property type="project" value="InterPro"/>
</dbReference>
<dbReference type="Proteomes" id="UP000789570">
    <property type="component" value="Unassembled WGS sequence"/>
</dbReference>
<dbReference type="Pfam" id="PF04471">
    <property type="entry name" value="Mrr_cat"/>
    <property type="match status" value="1"/>
</dbReference>
<dbReference type="InterPro" id="IPR007560">
    <property type="entry name" value="Restrct_endonuc_IV_Mrr"/>
</dbReference>
<proteinExistence type="predicted"/>
<dbReference type="AlphaFoldDB" id="A0A9N9E0S7"/>
<dbReference type="EMBL" id="CAJVPQ010004786">
    <property type="protein sequence ID" value="CAG8658249.1"/>
    <property type="molecule type" value="Genomic_DNA"/>
</dbReference>
<dbReference type="GO" id="GO:0009307">
    <property type="term" value="P:DNA restriction-modification system"/>
    <property type="evidence" value="ECO:0007669"/>
    <property type="project" value="InterPro"/>
</dbReference>
<evidence type="ECO:0000256" key="1">
    <source>
        <dbReference type="SAM" id="SignalP"/>
    </source>
</evidence>
<evidence type="ECO:0000313" key="4">
    <source>
        <dbReference type="Proteomes" id="UP000789570"/>
    </source>
</evidence>
<feature type="chain" id="PRO_5040468546" evidence="1">
    <location>
        <begin position="23"/>
        <end position="126"/>
    </location>
</feature>
<reference evidence="3" key="1">
    <citation type="submission" date="2021-06" db="EMBL/GenBank/DDBJ databases">
        <authorList>
            <person name="Kallberg Y."/>
            <person name="Tangrot J."/>
            <person name="Rosling A."/>
        </authorList>
    </citation>
    <scope>NUCLEOTIDE SEQUENCE</scope>
    <source>
        <strain evidence="3">UK204</strain>
    </source>
</reference>
<organism evidence="3 4">
    <name type="scientific">Funneliformis caledonium</name>
    <dbReference type="NCBI Taxonomy" id="1117310"/>
    <lineage>
        <taxon>Eukaryota</taxon>
        <taxon>Fungi</taxon>
        <taxon>Fungi incertae sedis</taxon>
        <taxon>Mucoromycota</taxon>
        <taxon>Glomeromycotina</taxon>
        <taxon>Glomeromycetes</taxon>
        <taxon>Glomerales</taxon>
        <taxon>Glomeraceae</taxon>
        <taxon>Funneliformis</taxon>
    </lineage>
</organism>
<name>A0A9N9E0S7_9GLOM</name>
<dbReference type="InterPro" id="IPR011856">
    <property type="entry name" value="tRNA_endonuc-like_dom_sf"/>
</dbReference>
<comment type="caution">
    <text evidence="3">The sequence shown here is derived from an EMBL/GenBank/DDBJ whole genome shotgun (WGS) entry which is preliminary data.</text>
</comment>
<sequence>MGNRKLFVATVLTVTLFPISDVLHIIPKRISMHVHGPEEAASHEFAIQCKNWANKIGRNVVDELAGMLSKRENCGKISIVVAPSGYTSEAKKAGREQGIILTNVKDLYNYLFDKIAKKQKAEFKKM</sequence>
<gene>
    <name evidence="3" type="ORF">FCALED_LOCUS11417</name>
</gene>
<evidence type="ECO:0000259" key="2">
    <source>
        <dbReference type="Pfam" id="PF04471"/>
    </source>
</evidence>
<accession>A0A9N9E0S7</accession>
<feature type="domain" description="Restriction endonuclease type IV Mrr" evidence="2">
    <location>
        <begin position="41"/>
        <end position="109"/>
    </location>
</feature>
<dbReference type="GO" id="GO:0006302">
    <property type="term" value="P:double-strand break repair"/>
    <property type="evidence" value="ECO:0007669"/>
    <property type="project" value="UniProtKB-ARBA"/>
</dbReference>
<dbReference type="InterPro" id="IPR011335">
    <property type="entry name" value="Restrct_endonuc-II-like"/>
</dbReference>
<dbReference type="GO" id="GO:0004519">
    <property type="term" value="F:endonuclease activity"/>
    <property type="evidence" value="ECO:0007669"/>
    <property type="project" value="InterPro"/>
</dbReference>
<dbReference type="SUPFAM" id="SSF52980">
    <property type="entry name" value="Restriction endonuclease-like"/>
    <property type="match status" value="1"/>
</dbReference>
<feature type="signal peptide" evidence="1">
    <location>
        <begin position="1"/>
        <end position="22"/>
    </location>
</feature>
<keyword evidence="4" id="KW-1185">Reference proteome</keyword>
<protein>
    <submittedName>
        <fullName evidence="3">11655_t:CDS:1</fullName>
    </submittedName>
</protein>
<dbReference type="Gene3D" id="3.40.1350.10">
    <property type="match status" value="1"/>
</dbReference>
<evidence type="ECO:0000313" key="3">
    <source>
        <dbReference type="EMBL" id="CAG8658249.1"/>
    </source>
</evidence>
<keyword evidence="1" id="KW-0732">Signal</keyword>